<dbReference type="Proteomes" id="UP000269689">
    <property type="component" value="Unassembled WGS sequence"/>
</dbReference>
<dbReference type="OrthoDB" id="7875524at2"/>
<comment type="caution">
    <text evidence="2">The sequence shown here is derived from an EMBL/GenBank/DDBJ whole genome shotgun (WGS) entry which is preliminary data.</text>
</comment>
<dbReference type="AlphaFoldDB" id="A0A3N4UKU8"/>
<feature type="transmembrane region" description="Helical" evidence="1">
    <location>
        <begin position="78"/>
        <end position="97"/>
    </location>
</feature>
<protein>
    <submittedName>
        <fullName evidence="2">Uncharacterized protein</fullName>
    </submittedName>
</protein>
<dbReference type="RefSeq" id="WP_123791507.1">
    <property type="nucleotide sequence ID" value="NZ_RKQK01000001.1"/>
</dbReference>
<organism evidence="2 3">
    <name type="scientific">Pacificibacter maritimus</name>
    <dbReference type="NCBI Taxonomy" id="762213"/>
    <lineage>
        <taxon>Bacteria</taxon>
        <taxon>Pseudomonadati</taxon>
        <taxon>Pseudomonadota</taxon>
        <taxon>Alphaproteobacteria</taxon>
        <taxon>Rhodobacterales</taxon>
        <taxon>Roseobacteraceae</taxon>
        <taxon>Pacificibacter</taxon>
    </lineage>
</organism>
<gene>
    <name evidence="2" type="ORF">EDD53_0392</name>
</gene>
<evidence type="ECO:0000313" key="2">
    <source>
        <dbReference type="EMBL" id="RPE71276.1"/>
    </source>
</evidence>
<keyword evidence="3" id="KW-1185">Reference proteome</keyword>
<proteinExistence type="predicted"/>
<keyword evidence="1" id="KW-0472">Membrane</keyword>
<feature type="transmembrane region" description="Helical" evidence="1">
    <location>
        <begin position="47"/>
        <end position="66"/>
    </location>
</feature>
<evidence type="ECO:0000256" key="1">
    <source>
        <dbReference type="SAM" id="Phobius"/>
    </source>
</evidence>
<dbReference type="EMBL" id="RKQK01000001">
    <property type="protein sequence ID" value="RPE71276.1"/>
    <property type="molecule type" value="Genomic_DNA"/>
</dbReference>
<keyword evidence="1" id="KW-0812">Transmembrane</keyword>
<reference evidence="2 3" key="1">
    <citation type="submission" date="2018-11" db="EMBL/GenBank/DDBJ databases">
        <title>Genomic Encyclopedia of Type Strains, Phase IV (KMG-IV): sequencing the most valuable type-strain genomes for metagenomic binning, comparative biology and taxonomic classification.</title>
        <authorList>
            <person name="Goeker M."/>
        </authorList>
    </citation>
    <scope>NUCLEOTIDE SEQUENCE [LARGE SCALE GENOMIC DNA]</scope>
    <source>
        <strain evidence="2 3">DSM 104731</strain>
    </source>
</reference>
<keyword evidence="1" id="KW-1133">Transmembrane helix</keyword>
<sequence>MTVLFEDRTTGVERLSLNYSTVKSCAWGYVVQLQNTMVSRSLMRMEVILFCLGFGVLCLVVGLWVFPGSNYSPSVIGLKTALSIVLGIFAMSVIDLARRGLRRELQVDMKRNQIRSVWRNKSNATTLQTVLEFEEINSIFIRRRKMPLDSAVLNVRYGHKGAILEVAAGQEVAMRELWEALNMDLLDAMPGVNLSSTPKGQALHKDTVKSHGFTPVQTAMPRRSAFSSSSSSRLFP</sequence>
<accession>A0A3N4UKU8</accession>
<name>A0A3N4UKU8_9RHOB</name>
<evidence type="ECO:0000313" key="3">
    <source>
        <dbReference type="Proteomes" id="UP000269689"/>
    </source>
</evidence>